<accession>A0ACC2U7S2</accession>
<reference evidence="1" key="1">
    <citation type="submission" date="2022-04" db="EMBL/GenBank/DDBJ databases">
        <title>Genome of the entomopathogenic fungus Entomophthora muscae.</title>
        <authorList>
            <person name="Elya C."/>
            <person name="Lovett B.R."/>
            <person name="Lee E."/>
            <person name="Macias A.M."/>
            <person name="Hajek A.E."/>
            <person name="De Bivort B.L."/>
            <person name="Kasson M.T."/>
            <person name="De Fine Licht H.H."/>
            <person name="Stajich J.E."/>
        </authorList>
    </citation>
    <scope>NUCLEOTIDE SEQUENCE</scope>
    <source>
        <strain evidence="1">Berkeley</strain>
    </source>
</reference>
<evidence type="ECO:0000313" key="1">
    <source>
        <dbReference type="EMBL" id="KAJ9083078.1"/>
    </source>
</evidence>
<protein>
    <submittedName>
        <fullName evidence="1">Uncharacterized protein</fullName>
    </submittedName>
</protein>
<dbReference type="Proteomes" id="UP001165960">
    <property type="component" value="Unassembled WGS sequence"/>
</dbReference>
<evidence type="ECO:0000313" key="2">
    <source>
        <dbReference type="Proteomes" id="UP001165960"/>
    </source>
</evidence>
<organism evidence="1 2">
    <name type="scientific">Entomophthora muscae</name>
    <dbReference type="NCBI Taxonomy" id="34485"/>
    <lineage>
        <taxon>Eukaryota</taxon>
        <taxon>Fungi</taxon>
        <taxon>Fungi incertae sedis</taxon>
        <taxon>Zoopagomycota</taxon>
        <taxon>Entomophthoromycotina</taxon>
        <taxon>Entomophthoromycetes</taxon>
        <taxon>Entomophthorales</taxon>
        <taxon>Entomophthoraceae</taxon>
        <taxon>Entomophthora</taxon>
    </lineage>
</organism>
<keyword evidence="2" id="KW-1185">Reference proteome</keyword>
<proteinExistence type="predicted"/>
<name>A0ACC2U7S2_9FUNG</name>
<dbReference type="EMBL" id="QTSX02001182">
    <property type="protein sequence ID" value="KAJ9083078.1"/>
    <property type="molecule type" value="Genomic_DNA"/>
</dbReference>
<comment type="caution">
    <text evidence="1">The sequence shown here is derived from an EMBL/GenBank/DDBJ whole genome shotgun (WGS) entry which is preliminary data.</text>
</comment>
<sequence length="80" mass="8911">MTPPLTPQPNCPMETPTAIKTTSTQLFGVLYITLTGMHPFYGEHYPQAQPYSVPNQQMSLPTPGFLKKSSVYQTIKVLPE</sequence>
<gene>
    <name evidence="1" type="ORF">DSO57_1038299</name>
</gene>